<comment type="caution">
    <text evidence="1">The sequence shown here is derived from an EMBL/GenBank/DDBJ whole genome shotgun (WGS) entry which is preliminary data.</text>
</comment>
<protein>
    <submittedName>
        <fullName evidence="1">Protein kilB</fullName>
    </submittedName>
</protein>
<organism evidence="1 2">
    <name type="scientific">Streptomyces microflavus</name>
    <name type="common">Streptomyces lipmanii</name>
    <dbReference type="NCBI Taxonomy" id="1919"/>
    <lineage>
        <taxon>Bacteria</taxon>
        <taxon>Bacillati</taxon>
        <taxon>Actinomycetota</taxon>
        <taxon>Actinomycetes</taxon>
        <taxon>Kitasatosporales</taxon>
        <taxon>Streptomycetaceae</taxon>
        <taxon>Streptomyces</taxon>
    </lineage>
</organism>
<name>A0ABV1QFA0_STRMI</name>
<proteinExistence type="predicted"/>
<reference evidence="1 2" key="1">
    <citation type="submission" date="2024-01" db="EMBL/GenBank/DDBJ databases">
        <title>Metagenomic exploration of the rhizosphere soil microbial community and their significance in facilitating the development of wild simulated ginseng.</title>
        <authorList>
            <person name="Huang J."/>
        </authorList>
    </citation>
    <scope>NUCLEOTIDE SEQUENCE [LARGE SCALE GENOMIC DNA]</scope>
    <source>
        <strain evidence="1 2">WY141</strain>
    </source>
</reference>
<evidence type="ECO:0000313" key="2">
    <source>
        <dbReference type="Proteomes" id="UP001456562"/>
    </source>
</evidence>
<sequence>MLTAVVAVVGTLAGSLLTGVLQHSVQRAQRVSAEASARRAEGLEAVAALASALADHRRAMSVREEIRLSGEDWSATRTESHLTRSAITGPLLRVQLLLPSLAPAAQTAAQAVYGMRAARSAAQLQEAREHSIRTADDLVAAAGLVLAA</sequence>
<accession>A0ABV1QFA0</accession>
<keyword evidence="2" id="KW-1185">Reference proteome</keyword>
<dbReference type="Proteomes" id="UP001456562">
    <property type="component" value="Unassembled WGS sequence"/>
</dbReference>
<evidence type="ECO:0000313" key="1">
    <source>
        <dbReference type="EMBL" id="MER0429857.1"/>
    </source>
</evidence>
<gene>
    <name evidence="1" type="ORF">ABR748_37655</name>
</gene>
<dbReference type="RefSeq" id="WP_350241917.1">
    <property type="nucleotide sequence ID" value="NZ_JBEJUE010000077.1"/>
</dbReference>
<dbReference type="EMBL" id="JBEJUE010000077">
    <property type="protein sequence ID" value="MER0429857.1"/>
    <property type="molecule type" value="Genomic_DNA"/>
</dbReference>